<reference evidence="8" key="1">
    <citation type="journal article" date="2014" name="Int. J. Syst. Evol. Microbiol.">
        <title>Complete genome sequence of Corynebacterium casei LMG S-19264T (=DSM 44701T), isolated from a smear-ripened cheese.</title>
        <authorList>
            <consortium name="US DOE Joint Genome Institute (JGI-PGF)"/>
            <person name="Walter F."/>
            <person name="Albersmeier A."/>
            <person name="Kalinowski J."/>
            <person name="Ruckert C."/>
        </authorList>
    </citation>
    <scope>NUCLEOTIDE SEQUENCE</scope>
    <source>
        <strain evidence="8">JCM 3131</strain>
    </source>
</reference>
<evidence type="ECO:0000313" key="8">
    <source>
        <dbReference type="EMBL" id="GGQ82225.1"/>
    </source>
</evidence>
<evidence type="ECO:0000256" key="1">
    <source>
        <dbReference type="ARBA" id="ARBA00001964"/>
    </source>
</evidence>
<comment type="similarity">
    <text evidence="2">Belongs to the XFP family.</text>
</comment>
<reference evidence="8" key="2">
    <citation type="submission" date="2020-09" db="EMBL/GenBank/DDBJ databases">
        <authorList>
            <person name="Sun Q."/>
            <person name="Ohkuma M."/>
        </authorList>
    </citation>
    <scope>NUCLEOTIDE SEQUENCE</scope>
    <source>
        <strain evidence="8">JCM 3131</strain>
    </source>
</reference>
<evidence type="ECO:0000259" key="6">
    <source>
        <dbReference type="Pfam" id="PF09363"/>
    </source>
</evidence>
<feature type="compositionally biased region" description="Basic and acidic residues" evidence="5">
    <location>
        <begin position="110"/>
        <end position="126"/>
    </location>
</feature>
<keyword evidence="4" id="KW-0456">Lyase</keyword>
<dbReference type="InterPro" id="IPR009014">
    <property type="entry name" value="Transketo_C/PFOR_II"/>
</dbReference>
<sequence length="242" mass="26556">MPEAEAPPSSTVVTDEEVRTLDAHWRPANYLAAGRIHLLANPLLTEPLSPEHIKPRLPGHWGTSPGLNLVYTHLDRVIKARGLDALCVWGPGHGGPSPAAGTGGTGGPRGRHDEAAAARGTPARDERLRVRRPVHHRQAGDLRLPRLSVADPPPRLPPHRPPDLHVRGCKEMGTTTTPFAMVVRNDLDRYRLVMDVIDRVPGLAVRAAAVRRRTADARTRHHAWIRAHGTDLPEVADRTWNT</sequence>
<feature type="region of interest" description="Disordered" evidence="5">
    <location>
        <begin position="146"/>
        <end position="166"/>
    </location>
</feature>
<keyword evidence="3" id="KW-0786">Thiamine pyrophosphate</keyword>
<organism evidence="8 9">
    <name type="scientific">Streptomyces ruber</name>
    <dbReference type="NCBI Taxonomy" id="83378"/>
    <lineage>
        <taxon>Bacteria</taxon>
        <taxon>Bacillati</taxon>
        <taxon>Actinomycetota</taxon>
        <taxon>Actinomycetes</taxon>
        <taxon>Kitasatosporales</taxon>
        <taxon>Streptomycetaceae</taxon>
        <taxon>Streptomyces</taxon>
    </lineage>
</organism>
<feature type="compositionally biased region" description="Gly residues" evidence="5">
    <location>
        <begin position="95"/>
        <end position="108"/>
    </location>
</feature>
<feature type="domain" description="Xylulose 5-phosphate/Fructose 6-phosphate phosphoketolase N-terminal" evidence="7">
    <location>
        <begin position="13"/>
        <end position="97"/>
    </location>
</feature>
<dbReference type="Gene3D" id="3.40.50.920">
    <property type="match status" value="1"/>
</dbReference>
<dbReference type="InterPro" id="IPR029061">
    <property type="entry name" value="THDP-binding"/>
</dbReference>
<evidence type="ECO:0000259" key="7">
    <source>
        <dbReference type="Pfam" id="PF09364"/>
    </source>
</evidence>
<dbReference type="GO" id="GO:0005975">
    <property type="term" value="P:carbohydrate metabolic process"/>
    <property type="evidence" value="ECO:0007669"/>
    <property type="project" value="InterPro"/>
</dbReference>
<dbReference type="PANTHER" id="PTHR31273">
    <property type="entry name" value="PHOSPHOKETOLASE-RELATED"/>
    <property type="match status" value="1"/>
</dbReference>
<accession>A0A918EXI0</accession>
<dbReference type="GO" id="GO:0000287">
    <property type="term" value="F:magnesium ion binding"/>
    <property type="evidence" value="ECO:0007669"/>
    <property type="project" value="UniProtKB-ARBA"/>
</dbReference>
<feature type="region of interest" description="Disordered" evidence="5">
    <location>
        <begin position="95"/>
        <end position="126"/>
    </location>
</feature>
<comment type="cofactor">
    <cofactor evidence="1">
        <name>thiamine diphosphate</name>
        <dbReference type="ChEBI" id="CHEBI:58937"/>
    </cofactor>
</comment>
<comment type="caution">
    <text evidence="8">The sequence shown here is derived from an EMBL/GenBank/DDBJ whole genome shotgun (WGS) entry which is preliminary data.</text>
</comment>
<dbReference type="InterPro" id="IPR018970">
    <property type="entry name" value="Xul5P/Fru6P_PKetolase_N"/>
</dbReference>
<evidence type="ECO:0000256" key="5">
    <source>
        <dbReference type="SAM" id="MobiDB-lite"/>
    </source>
</evidence>
<gene>
    <name evidence="8" type="ORF">GCM10010145_59900</name>
</gene>
<feature type="domain" description="Xylulose 5-phosphate/Fructose 6-phosphate phosphoketolase C-terminal" evidence="6">
    <location>
        <begin position="163"/>
        <end position="240"/>
    </location>
</feature>
<dbReference type="InterPro" id="IPR005593">
    <property type="entry name" value="Xul5P/Fru6P_PKetolase"/>
</dbReference>
<evidence type="ECO:0008006" key="10">
    <source>
        <dbReference type="Google" id="ProtNLM"/>
    </source>
</evidence>
<proteinExistence type="inferred from homology"/>
<dbReference type="Pfam" id="PF09363">
    <property type="entry name" value="XFP_C"/>
    <property type="match status" value="1"/>
</dbReference>
<dbReference type="EMBL" id="BMQK01000019">
    <property type="protein sequence ID" value="GGQ82225.1"/>
    <property type="molecule type" value="Genomic_DNA"/>
</dbReference>
<dbReference type="Pfam" id="PF09364">
    <property type="entry name" value="XFP_N"/>
    <property type="match status" value="1"/>
</dbReference>
<dbReference type="Gene3D" id="3.40.50.970">
    <property type="match status" value="1"/>
</dbReference>
<evidence type="ECO:0000256" key="3">
    <source>
        <dbReference type="ARBA" id="ARBA00023052"/>
    </source>
</evidence>
<evidence type="ECO:0000313" key="9">
    <source>
        <dbReference type="Proteomes" id="UP000620156"/>
    </source>
</evidence>
<dbReference type="Proteomes" id="UP000620156">
    <property type="component" value="Unassembled WGS sequence"/>
</dbReference>
<evidence type="ECO:0000256" key="2">
    <source>
        <dbReference type="ARBA" id="ARBA00005623"/>
    </source>
</evidence>
<dbReference type="PANTHER" id="PTHR31273:SF0">
    <property type="entry name" value="PHOSPHOKETOLASE-RELATED"/>
    <property type="match status" value="1"/>
</dbReference>
<dbReference type="InterPro" id="IPR018969">
    <property type="entry name" value="Xul5P/Fru6P_PKetolase_C"/>
</dbReference>
<name>A0A918EXI0_9ACTN</name>
<dbReference type="GO" id="GO:0016832">
    <property type="term" value="F:aldehyde-lyase activity"/>
    <property type="evidence" value="ECO:0007669"/>
    <property type="project" value="InterPro"/>
</dbReference>
<dbReference type="AlphaFoldDB" id="A0A918EXI0"/>
<dbReference type="SUPFAM" id="SSF52518">
    <property type="entry name" value="Thiamin diphosphate-binding fold (THDP-binding)"/>
    <property type="match status" value="1"/>
</dbReference>
<protein>
    <recommendedName>
        <fullName evidence="10">Xylulose 5-phosphate/Fructose 6-phosphate phosphoketolase N-terminal domain-containing protein</fullName>
    </recommendedName>
</protein>
<evidence type="ECO:0000256" key="4">
    <source>
        <dbReference type="ARBA" id="ARBA00023239"/>
    </source>
</evidence>
<keyword evidence="9" id="KW-1185">Reference proteome</keyword>